<organism evidence="2 3">
    <name type="scientific">Salinirubrum litoreum</name>
    <dbReference type="NCBI Taxonomy" id="1126234"/>
    <lineage>
        <taxon>Archaea</taxon>
        <taxon>Methanobacteriati</taxon>
        <taxon>Methanobacteriota</taxon>
        <taxon>Stenosarchaea group</taxon>
        <taxon>Halobacteria</taxon>
        <taxon>Halobacteriales</taxon>
        <taxon>Haloferacaceae</taxon>
        <taxon>Salinirubrum</taxon>
    </lineage>
</organism>
<evidence type="ECO:0000313" key="3">
    <source>
        <dbReference type="Proteomes" id="UP001596201"/>
    </source>
</evidence>
<dbReference type="InterPro" id="IPR055950">
    <property type="entry name" value="DUF7528"/>
</dbReference>
<dbReference type="Proteomes" id="UP001596201">
    <property type="component" value="Unassembled WGS sequence"/>
</dbReference>
<evidence type="ECO:0000256" key="1">
    <source>
        <dbReference type="SAM" id="MobiDB-lite"/>
    </source>
</evidence>
<dbReference type="Pfam" id="PF24372">
    <property type="entry name" value="DUF7528"/>
    <property type="match status" value="1"/>
</dbReference>
<name>A0ABD5R6Z8_9EURY</name>
<sequence length="226" mass="24119">MVPSFRVATAVRQSICPTRTVLSGADRDSCTCNGVPTLLIEKFSRSETLDSAGTHAPDAESDTATAVSTDTRAEPSSDGDADAESSVETRSDSETVAVTLAGETHHLSRRAATALRDELADALTGRREFLRTTGEHRPDGSYVVARRRAESAGHSKVFESFAALEALFAELPTEFTAETVGRSGVTGGRRHILLRHFVEHPAFDCDLVSRQPLTARKDCEDGSGGG</sequence>
<keyword evidence="3" id="KW-1185">Reference proteome</keyword>
<dbReference type="AlphaFoldDB" id="A0ABD5R6Z8"/>
<proteinExistence type="predicted"/>
<accession>A0ABD5R6Z8</accession>
<reference evidence="2 3" key="1">
    <citation type="journal article" date="2019" name="Int. J. Syst. Evol. Microbiol.">
        <title>The Global Catalogue of Microorganisms (GCM) 10K type strain sequencing project: providing services to taxonomists for standard genome sequencing and annotation.</title>
        <authorList>
            <consortium name="The Broad Institute Genomics Platform"/>
            <consortium name="The Broad Institute Genome Sequencing Center for Infectious Disease"/>
            <person name="Wu L."/>
            <person name="Ma J."/>
        </authorList>
    </citation>
    <scope>NUCLEOTIDE SEQUENCE [LARGE SCALE GENOMIC DNA]</scope>
    <source>
        <strain evidence="2 3">CGMCC 1.12237</strain>
    </source>
</reference>
<dbReference type="EMBL" id="JBHSKX010000001">
    <property type="protein sequence ID" value="MFC5365750.1"/>
    <property type="molecule type" value="Genomic_DNA"/>
</dbReference>
<gene>
    <name evidence="2" type="ORF">ACFPJ5_02285</name>
</gene>
<evidence type="ECO:0000313" key="2">
    <source>
        <dbReference type="EMBL" id="MFC5365750.1"/>
    </source>
</evidence>
<feature type="region of interest" description="Disordered" evidence="1">
    <location>
        <begin position="49"/>
        <end position="94"/>
    </location>
</feature>
<protein>
    <submittedName>
        <fullName evidence="2">Uncharacterized protein</fullName>
    </submittedName>
</protein>
<dbReference type="RefSeq" id="WP_227228968.1">
    <property type="nucleotide sequence ID" value="NZ_JAJCVJ010000001.1"/>
</dbReference>
<comment type="caution">
    <text evidence="2">The sequence shown here is derived from an EMBL/GenBank/DDBJ whole genome shotgun (WGS) entry which is preliminary data.</text>
</comment>